<proteinExistence type="predicted"/>
<feature type="compositionally biased region" description="Pro residues" evidence="1">
    <location>
        <begin position="167"/>
        <end position="178"/>
    </location>
</feature>
<evidence type="ECO:0000313" key="3">
    <source>
        <dbReference type="EMBL" id="OSX76762.1"/>
    </source>
</evidence>
<feature type="chain" id="PRO_5013208186" evidence="2">
    <location>
        <begin position="32"/>
        <end position="250"/>
    </location>
</feature>
<dbReference type="Proteomes" id="UP000218209">
    <property type="component" value="Unassembled WGS sequence"/>
</dbReference>
<feature type="region of interest" description="Disordered" evidence="1">
    <location>
        <begin position="33"/>
        <end position="58"/>
    </location>
</feature>
<evidence type="ECO:0000256" key="1">
    <source>
        <dbReference type="SAM" id="MobiDB-lite"/>
    </source>
</evidence>
<dbReference type="AlphaFoldDB" id="A0A1X6P791"/>
<protein>
    <submittedName>
        <fullName evidence="3">Uncharacterized protein</fullName>
    </submittedName>
</protein>
<feature type="signal peptide" evidence="2">
    <location>
        <begin position="1"/>
        <end position="31"/>
    </location>
</feature>
<evidence type="ECO:0000256" key="2">
    <source>
        <dbReference type="SAM" id="SignalP"/>
    </source>
</evidence>
<dbReference type="EMBL" id="KV918856">
    <property type="protein sequence ID" value="OSX76762.1"/>
    <property type="molecule type" value="Genomic_DNA"/>
</dbReference>
<gene>
    <name evidence="3" type="ORF">BU14_0176s0004</name>
</gene>
<evidence type="ECO:0000313" key="4">
    <source>
        <dbReference type="Proteomes" id="UP000218209"/>
    </source>
</evidence>
<reference evidence="3 4" key="1">
    <citation type="submission" date="2017-03" db="EMBL/GenBank/DDBJ databases">
        <title>WGS assembly of Porphyra umbilicalis.</title>
        <authorList>
            <person name="Brawley S.H."/>
            <person name="Blouin N.A."/>
            <person name="Ficko-Blean E."/>
            <person name="Wheeler G.L."/>
            <person name="Lohr M."/>
            <person name="Goodson H.V."/>
            <person name="Jenkins J.W."/>
            <person name="Blaby-Haas C.E."/>
            <person name="Helliwell K.E."/>
            <person name="Chan C."/>
            <person name="Marriage T."/>
            <person name="Bhattacharya D."/>
            <person name="Klein A.S."/>
            <person name="Badis Y."/>
            <person name="Brodie J."/>
            <person name="Cao Y."/>
            <person name="Collen J."/>
            <person name="Dittami S.M."/>
            <person name="Gachon C.M."/>
            <person name="Green B.R."/>
            <person name="Karpowicz S."/>
            <person name="Kim J.W."/>
            <person name="Kudahl U."/>
            <person name="Lin S."/>
            <person name="Michel G."/>
            <person name="Mittag M."/>
            <person name="Olson B.J."/>
            <person name="Pangilinan J."/>
            <person name="Peng Y."/>
            <person name="Qiu H."/>
            <person name="Shu S."/>
            <person name="Singer J.T."/>
            <person name="Smith A.G."/>
            <person name="Sprecher B.N."/>
            <person name="Wagner V."/>
            <person name="Wang W."/>
            <person name="Wang Z.-Y."/>
            <person name="Yan J."/>
            <person name="Yarish C."/>
            <person name="Zoeuner-Riek S."/>
            <person name="Zhuang Y."/>
            <person name="Zou Y."/>
            <person name="Lindquist E.A."/>
            <person name="Grimwood J."/>
            <person name="Barry K."/>
            <person name="Rokhsar D.S."/>
            <person name="Schmutz J."/>
            <person name="Stiller J.W."/>
            <person name="Grossman A.R."/>
            <person name="Prochnik S.E."/>
        </authorList>
    </citation>
    <scope>NUCLEOTIDE SEQUENCE [LARGE SCALE GENOMIC DNA]</scope>
    <source>
        <strain evidence="3">4086291</strain>
    </source>
</reference>
<keyword evidence="4" id="KW-1185">Reference proteome</keyword>
<name>A0A1X6P791_PORUM</name>
<sequence length="250" mass="26982">MCLWHRVVFGTFWGALTWHHAGFGWLVPTEARGPWQPPSASPQHSYPRPHFAPPPFPPSPRPTPACVRFWWSPLGTAAGDPARGRGSRHDGGHHLPPPPSCAAAVSTASGRRWGPPLGTRTQLAAAAAATMVSTTCLHPRRLPSRYPRPVAAAEDRLWGPGRSSRPRQPPQRWPPPAAAPVMHYRGAHGQGPPLGTASGDSHLRPRQPPRWRPPPAASPVVCRRGTHGQWPPFVALGAADTMVTITGGYH</sequence>
<keyword evidence="2" id="KW-0732">Signal</keyword>
<organism evidence="3 4">
    <name type="scientific">Porphyra umbilicalis</name>
    <name type="common">Purple laver</name>
    <name type="synonym">Red alga</name>
    <dbReference type="NCBI Taxonomy" id="2786"/>
    <lineage>
        <taxon>Eukaryota</taxon>
        <taxon>Rhodophyta</taxon>
        <taxon>Bangiophyceae</taxon>
        <taxon>Bangiales</taxon>
        <taxon>Bangiaceae</taxon>
        <taxon>Porphyra</taxon>
    </lineage>
</organism>
<feature type="region of interest" description="Disordered" evidence="1">
    <location>
        <begin position="79"/>
        <end position="112"/>
    </location>
</feature>
<feature type="region of interest" description="Disordered" evidence="1">
    <location>
        <begin position="139"/>
        <end position="221"/>
    </location>
</feature>
<accession>A0A1X6P791</accession>